<proteinExistence type="predicted"/>
<feature type="region of interest" description="Disordered" evidence="4">
    <location>
        <begin position="339"/>
        <end position="448"/>
    </location>
</feature>
<sequence length="637" mass="67479">MSKGILQVHPPICDCPGCRISSPVNRGRLADKRTVTLSATRSLKKERTPSFSASDGDSDGSGPTCGRQPGLKREDGPHIHIMKRRVHTHWDLNISFRETASSLVLFCSSVHRSRHLVMPEHQSRCEFQRGSLEIGLGPAGDLLGKRLGHSSHISSDCSSEKRARSQSPQAEALLLPPELGPTMAPEDQYRRLVSALSEAGTFEDPQRLYHLGLPSHGEDPPATIPPHKPLSPPHPHVMNLLRVRQEVAAAALRSPSGLETHLPPATAGQRRKQGLAQHREAAAPAAGPSFSERYWGGSPRACQALCSGLGLDLGKTFRGVTLPWAAVLRARLERVGEAEADLGDPAEERGAPSLGPRGHGSARELRAWGGGGVGSWRRIPRRAPRKGGPGSASARPGESKEMTGARLWAQDGSEDEPPKDSDGEDPETAAAGCQEPAPGQAPAGGAGAEGKGLFSGCTLPPSLPLGFPYAVSPYFHTGTVGGLSVDGEEAPAPEDVSKWTVDDVCSFVGGLSGCGEYTRVFREQGIDGETLPLLTEEHLLTTMGLKLGPALKIRAQVARRLGRVFYMASFPVALPLQPPTLRAPERELSTGEQPLSPRNATSPYGGGHASASHASPKQENGTLALLPGAPDPPQPLC</sequence>
<evidence type="ECO:0000259" key="5">
    <source>
        <dbReference type="PROSITE" id="PS50105"/>
    </source>
</evidence>
<feature type="compositionally biased region" description="Polar residues" evidence="4">
    <location>
        <begin position="612"/>
        <end position="621"/>
    </location>
</feature>
<feature type="compositionally biased region" description="Low complexity" evidence="4">
    <location>
        <begin position="429"/>
        <end position="441"/>
    </location>
</feature>
<reference evidence="6" key="2">
    <citation type="submission" date="2025-09" db="UniProtKB">
        <authorList>
            <consortium name="Ensembl"/>
        </authorList>
    </citation>
    <scope>IDENTIFICATION</scope>
</reference>
<keyword evidence="3" id="KW-0539">Nucleus</keyword>
<evidence type="ECO:0000256" key="2">
    <source>
        <dbReference type="ARBA" id="ARBA00023163"/>
    </source>
</evidence>
<evidence type="ECO:0000313" key="7">
    <source>
        <dbReference type="Proteomes" id="UP000233220"/>
    </source>
</evidence>
<feature type="domain" description="SAM" evidence="5">
    <location>
        <begin position="499"/>
        <end position="545"/>
    </location>
</feature>
<evidence type="ECO:0000256" key="4">
    <source>
        <dbReference type="SAM" id="MobiDB-lite"/>
    </source>
</evidence>
<evidence type="ECO:0000256" key="3">
    <source>
        <dbReference type="ARBA" id="ARBA00023242"/>
    </source>
</evidence>
<dbReference type="SMART" id="SM00454">
    <property type="entry name" value="SAM"/>
    <property type="match status" value="1"/>
</dbReference>
<gene>
    <name evidence="6" type="primary">SAMD11</name>
</gene>
<dbReference type="Ensembl" id="ENSSBOT00000054815.1">
    <property type="protein sequence ID" value="ENSSBOP00000037871.1"/>
    <property type="gene ID" value="ENSSBOG00000034989.1"/>
</dbReference>
<keyword evidence="1" id="KW-0805">Transcription regulation</keyword>
<reference evidence="6" key="1">
    <citation type="submission" date="2025-08" db="UniProtKB">
        <authorList>
            <consortium name="Ensembl"/>
        </authorList>
    </citation>
    <scope>IDENTIFICATION</scope>
</reference>
<organism evidence="6 7">
    <name type="scientific">Saimiri boliviensis boliviensis</name>
    <name type="common">Bolivian squirrel monkey</name>
    <dbReference type="NCBI Taxonomy" id="39432"/>
    <lineage>
        <taxon>Eukaryota</taxon>
        <taxon>Metazoa</taxon>
        <taxon>Chordata</taxon>
        <taxon>Craniata</taxon>
        <taxon>Vertebrata</taxon>
        <taxon>Euteleostomi</taxon>
        <taxon>Mammalia</taxon>
        <taxon>Eutheria</taxon>
        <taxon>Euarchontoglires</taxon>
        <taxon>Primates</taxon>
        <taxon>Haplorrhini</taxon>
        <taxon>Platyrrhini</taxon>
        <taxon>Cebidae</taxon>
        <taxon>Saimiriinae</taxon>
        <taxon>Saimiri</taxon>
    </lineage>
</organism>
<protein>
    <submittedName>
        <fullName evidence="6">Sterile alpha motif domain containing 11</fullName>
    </submittedName>
</protein>
<evidence type="ECO:0000256" key="1">
    <source>
        <dbReference type="ARBA" id="ARBA00023015"/>
    </source>
</evidence>
<accession>A0A2K6V130</accession>
<name>A0A2K6V130_SAIBB</name>
<dbReference type="Pfam" id="PF07647">
    <property type="entry name" value="SAM_2"/>
    <property type="match status" value="1"/>
</dbReference>
<dbReference type="GeneTree" id="ENSGT00940000160830"/>
<dbReference type="PROSITE" id="PS50105">
    <property type="entry name" value="SAM_DOMAIN"/>
    <property type="match status" value="1"/>
</dbReference>
<dbReference type="CDD" id="cd09579">
    <property type="entry name" value="SAM_Samd7_11"/>
    <property type="match status" value="1"/>
</dbReference>
<feature type="compositionally biased region" description="Polar residues" evidence="4">
    <location>
        <begin position="590"/>
        <end position="602"/>
    </location>
</feature>
<dbReference type="OMA" id="ISPYFHT"/>
<dbReference type="PANTHER" id="PTHR10417">
    <property type="entry name" value="GLUCOCORTICOID MODULATORY ELEMENT-BINDING PROTEIN"/>
    <property type="match status" value="1"/>
</dbReference>
<keyword evidence="7" id="KW-1185">Reference proteome</keyword>
<dbReference type="STRING" id="39432.ENSSBOP00000037871"/>
<keyword evidence="2" id="KW-0804">Transcription</keyword>
<feature type="region of interest" description="Disordered" evidence="4">
    <location>
        <begin position="40"/>
        <end position="77"/>
    </location>
</feature>
<dbReference type="InterPro" id="IPR013761">
    <property type="entry name" value="SAM/pointed_sf"/>
</dbReference>
<feature type="region of interest" description="Disordered" evidence="4">
    <location>
        <begin position="254"/>
        <end position="287"/>
    </location>
</feature>
<dbReference type="Gene3D" id="1.10.150.50">
    <property type="entry name" value="Transcription Factor, Ets-1"/>
    <property type="match status" value="1"/>
</dbReference>
<dbReference type="SUPFAM" id="SSF47769">
    <property type="entry name" value="SAM/Pointed domain"/>
    <property type="match status" value="1"/>
</dbReference>
<feature type="region of interest" description="Disordered" evidence="4">
    <location>
        <begin position="150"/>
        <end position="170"/>
    </location>
</feature>
<dbReference type="Proteomes" id="UP000233220">
    <property type="component" value="Unplaced"/>
</dbReference>
<dbReference type="AlphaFoldDB" id="A0A2K6V130"/>
<feature type="region of interest" description="Disordered" evidence="4">
    <location>
        <begin position="585"/>
        <end position="637"/>
    </location>
</feature>
<dbReference type="InterPro" id="IPR001660">
    <property type="entry name" value="SAM"/>
</dbReference>
<evidence type="ECO:0000313" key="6">
    <source>
        <dbReference type="Ensembl" id="ENSSBOP00000037871.1"/>
    </source>
</evidence>
<dbReference type="PANTHER" id="PTHR10417:SF15">
    <property type="entry name" value="STERILE ALPHA MOTIF DOMAIN-CONTAINING 11"/>
    <property type="match status" value="1"/>
</dbReference>